<keyword evidence="3" id="KW-1185">Reference proteome</keyword>
<dbReference type="AlphaFoldDB" id="A0A9P4MTC4"/>
<evidence type="ECO:0000256" key="1">
    <source>
        <dbReference type="SAM" id="Phobius"/>
    </source>
</evidence>
<reference evidence="2" key="1">
    <citation type="journal article" date="2020" name="Stud. Mycol.">
        <title>101 Dothideomycetes genomes: a test case for predicting lifestyles and emergence of pathogens.</title>
        <authorList>
            <person name="Haridas S."/>
            <person name="Albert R."/>
            <person name="Binder M."/>
            <person name="Bloem J."/>
            <person name="Labutti K."/>
            <person name="Salamov A."/>
            <person name="Andreopoulos B."/>
            <person name="Baker S."/>
            <person name="Barry K."/>
            <person name="Bills G."/>
            <person name="Bluhm B."/>
            <person name="Cannon C."/>
            <person name="Castanera R."/>
            <person name="Culley D."/>
            <person name="Daum C."/>
            <person name="Ezra D."/>
            <person name="Gonzalez J."/>
            <person name="Henrissat B."/>
            <person name="Kuo A."/>
            <person name="Liang C."/>
            <person name="Lipzen A."/>
            <person name="Lutzoni F."/>
            <person name="Magnuson J."/>
            <person name="Mondo S."/>
            <person name="Nolan M."/>
            <person name="Ohm R."/>
            <person name="Pangilinan J."/>
            <person name="Park H.-J."/>
            <person name="Ramirez L."/>
            <person name="Alfaro M."/>
            <person name="Sun H."/>
            <person name="Tritt A."/>
            <person name="Yoshinaga Y."/>
            <person name="Zwiers L.-H."/>
            <person name="Turgeon B."/>
            <person name="Goodwin S."/>
            <person name="Spatafora J."/>
            <person name="Crous P."/>
            <person name="Grigoriev I."/>
        </authorList>
    </citation>
    <scope>NUCLEOTIDE SEQUENCE</scope>
    <source>
        <strain evidence="2">ATCC 74209</strain>
    </source>
</reference>
<dbReference type="EMBL" id="ML993955">
    <property type="protein sequence ID" value="KAF2201937.1"/>
    <property type="molecule type" value="Genomic_DNA"/>
</dbReference>
<accession>A0A9P4MTC4</accession>
<feature type="transmembrane region" description="Helical" evidence="1">
    <location>
        <begin position="40"/>
        <end position="67"/>
    </location>
</feature>
<comment type="caution">
    <text evidence="2">The sequence shown here is derived from an EMBL/GenBank/DDBJ whole genome shotgun (WGS) entry which is preliminary data.</text>
</comment>
<name>A0A9P4MTC4_9PLEO</name>
<protein>
    <submittedName>
        <fullName evidence="2">Uncharacterized protein</fullName>
    </submittedName>
</protein>
<evidence type="ECO:0000313" key="2">
    <source>
        <dbReference type="EMBL" id="KAF2201937.1"/>
    </source>
</evidence>
<evidence type="ECO:0000313" key="3">
    <source>
        <dbReference type="Proteomes" id="UP000799536"/>
    </source>
</evidence>
<keyword evidence="1" id="KW-0472">Membrane</keyword>
<keyword evidence="1" id="KW-1133">Transmembrane helix</keyword>
<gene>
    <name evidence="2" type="ORF">GQ43DRAFT_16912</name>
</gene>
<keyword evidence="1" id="KW-0812">Transmembrane</keyword>
<organism evidence="2 3">
    <name type="scientific">Delitschia confertaspora ATCC 74209</name>
    <dbReference type="NCBI Taxonomy" id="1513339"/>
    <lineage>
        <taxon>Eukaryota</taxon>
        <taxon>Fungi</taxon>
        <taxon>Dikarya</taxon>
        <taxon>Ascomycota</taxon>
        <taxon>Pezizomycotina</taxon>
        <taxon>Dothideomycetes</taxon>
        <taxon>Pleosporomycetidae</taxon>
        <taxon>Pleosporales</taxon>
        <taxon>Delitschiaceae</taxon>
        <taxon>Delitschia</taxon>
    </lineage>
</organism>
<proteinExistence type="predicted"/>
<sequence length="115" mass="13137">MVNKGVPPLTNPLFLRRFHPLLFTTTTPHPNYFILPPPRLLIAITSFVLLATTTLPRSLLLTITVYAQRPPHSFTGRLVPFRRVGLLRSSSHSPSLSFRLVPQVPSRFPIEFKFY</sequence>
<dbReference type="Proteomes" id="UP000799536">
    <property type="component" value="Unassembled WGS sequence"/>
</dbReference>